<keyword evidence="1" id="KW-0812">Transmembrane</keyword>
<name>G8UIN2_TANFA</name>
<accession>G8UIN2</accession>
<reference evidence="3" key="1">
    <citation type="submission" date="2011-12" db="EMBL/GenBank/DDBJ databases">
        <title>Complete sequence of Tannerella forsythia ATCC 43037.</title>
        <authorList>
            <person name="Dewhirst F."/>
            <person name="Tanner A."/>
            <person name="Izard J."/>
            <person name="Brinkac L."/>
            <person name="Durkin A.S."/>
            <person name="Hostetler J."/>
            <person name="Shetty J."/>
            <person name="Torralba M."/>
            <person name="Gill S."/>
            <person name="Nelson K."/>
        </authorList>
    </citation>
    <scope>NUCLEOTIDE SEQUENCE [LARGE SCALE GENOMIC DNA]</scope>
    <source>
        <strain evidence="3">ATCC 43037 / JCM 10827 / CCUG 33226 / KCTC 5666 / FDC 338</strain>
    </source>
</reference>
<keyword evidence="1" id="KW-1133">Transmembrane helix</keyword>
<keyword evidence="1" id="KW-0472">Membrane</keyword>
<dbReference type="HOGENOM" id="CLU_1277100_0_0_10"/>
<keyword evidence="3" id="KW-1185">Reference proteome</keyword>
<feature type="transmembrane region" description="Helical" evidence="1">
    <location>
        <begin position="163"/>
        <end position="183"/>
    </location>
</feature>
<organism evidence="2 3">
    <name type="scientific">Tannerella forsythia (strain ATCC 43037 / JCM 10827 / CCUG 21028 A / KCTC 5666 / FDC 338)</name>
    <name type="common">Bacteroides forsythus</name>
    <dbReference type="NCBI Taxonomy" id="203275"/>
    <lineage>
        <taxon>Bacteria</taxon>
        <taxon>Pseudomonadati</taxon>
        <taxon>Bacteroidota</taxon>
        <taxon>Bacteroidia</taxon>
        <taxon>Bacteroidales</taxon>
        <taxon>Tannerellaceae</taxon>
        <taxon>Tannerella</taxon>
    </lineage>
</organism>
<proteinExistence type="predicted"/>
<dbReference type="STRING" id="203275.BFO_2185"/>
<dbReference type="AlphaFoldDB" id="G8UIN2"/>
<feature type="transmembrane region" description="Helical" evidence="1">
    <location>
        <begin position="15"/>
        <end position="36"/>
    </location>
</feature>
<sequence length="216" mass="25506">MVNCQWLIVIGKRKVLRVFIFHFSLFTFRSFMCICVHSRSFAKFAFGYLSFRAKRRISFLFRGGIPHGVRNDKLMVNCQWLIVIGKRKVLRVFIFHFSLFTFRSFMCICVHSRSFAKFAFGHLSFRAKRRISFLFRGGIPHGVRNDKLMVNCQWLIVIGKRKVLRVFIFHFSLFVRLCVFASIRVICEICVRTFVIQSEAKNLFPFPGRDSSRCSE</sequence>
<gene>
    <name evidence="2" type="ordered locus">BFO_2185</name>
</gene>
<evidence type="ECO:0000256" key="1">
    <source>
        <dbReference type="SAM" id="Phobius"/>
    </source>
</evidence>
<dbReference type="KEGG" id="tfo:BFO_2185"/>
<protein>
    <submittedName>
        <fullName evidence="2">Uncharacterized protein</fullName>
    </submittedName>
</protein>
<dbReference type="Proteomes" id="UP000005436">
    <property type="component" value="Chromosome"/>
</dbReference>
<dbReference type="EMBL" id="CP003191">
    <property type="protein sequence ID" value="AEW20200.1"/>
    <property type="molecule type" value="Genomic_DNA"/>
</dbReference>
<evidence type="ECO:0000313" key="3">
    <source>
        <dbReference type="Proteomes" id="UP000005436"/>
    </source>
</evidence>
<evidence type="ECO:0000313" key="2">
    <source>
        <dbReference type="EMBL" id="AEW20200.1"/>
    </source>
</evidence>
<dbReference type="PATRIC" id="fig|203275.8.peg.1986"/>